<evidence type="ECO:0000313" key="1">
    <source>
        <dbReference type="EMBL" id="OUO06300.1"/>
    </source>
</evidence>
<dbReference type="RefSeq" id="WP_087375204.1">
    <property type="nucleotide sequence ID" value="NZ_NFIJ01000003.1"/>
</dbReference>
<comment type="caution">
    <text evidence="1">The sequence shown here is derived from an EMBL/GenBank/DDBJ whole genome shotgun (WGS) entry which is preliminary data.</text>
</comment>
<name>A0A9Q5SSR9_9BACT</name>
<dbReference type="Proteomes" id="UP000195975">
    <property type="component" value="Unassembled WGS sequence"/>
</dbReference>
<dbReference type="AlphaFoldDB" id="A0A9Q5SSR9"/>
<evidence type="ECO:0000313" key="2">
    <source>
        <dbReference type="Proteomes" id="UP000195975"/>
    </source>
</evidence>
<proteinExistence type="predicted"/>
<sequence>MKTLSQMTRDEKLQEILQYNPCRVERNTVLCYLLALRRNDKEQISYFESFGKNIRQIIRNVQTYERGLIFGYDGKPFNEHGWLNGMLPIIEEIKLDSMNKIYIGQSVNGTYAVSIDWSTGCAGGGSHPSIWDEPIEDYKESIRQGLRQLEQQYDKAERWSVSDSSNYNPKIIRKLKTKLLDLKQRYTQPQQFTLALF</sequence>
<dbReference type="EMBL" id="NFIJ01000003">
    <property type="protein sequence ID" value="OUO06300.1"/>
    <property type="molecule type" value="Genomic_DNA"/>
</dbReference>
<accession>A0A9Q5SSR9</accession>
<gene>
    <name evidence="1" type="ORF">B5F96_04455</name>
</gene>
<reference evidence="2" key="1">
    <citation type="submission" date="2017-04" db="EMBL/GenBank/DDBJ databases">
        <title>Function of individual gut microbiota members based on whole genome sequencing of pure cultures obtained from chicken caecum.</title>
        <authorList>
            <person name="Medvecky M."/>
            <person name="Cejkova D."/>
            <person name="Polansky O."/>
            <person name="Karasova D."/>
            <person name="Kubasova T."/>
            <person name="Cizek A."/>
            <person name="Rychlik I."/>
        </authorList>
    </citation>
    <scope>NUCLEOTIDE SEQUENCE [LARGE SCALE GENOMIC DNA]</scope>
    <source>
        <strain evidence="2">An42</strain>
    </source>
</reference>
<protein>
    <submittedName>
        <fullName evidence="1">Uncharacterized protein</fullName>
    </submittedName>
</protein>
<organism evidence="1 2">
    <name type="scientific">Parabacteroides johnsonii</name>
    <dbReference type="NCBI Taxonomy" id="387661"/>
    <lineage>
        <taxon>Bacteria</taxon>
        <taxon>Pseudomonadati</taxon>
        <taxon>Bacteroidota</taxon>
        <taxon>Bacteroidia</taxon>
        <taxon>Bacteroidales</taxon>
        <taxon>Tannerellaceae</taxon>
        <taxon>Parabacteroides</taxon>
    </lineage>
</organism>